<evidence type="ECO:0000256" key="1">
    <source>
        <dbReference type="SAM" id="MobiDB-lite"/>
    </source>
</evidence>
<dbReference type="InterPro" id="IPR006594">
    <property type="entry name" value="LisH"/>
</dbReference>
<dbReference type="KEGG" id="dpx:DAPPUDRAFT_311292"/>
<feature type="compositionally biased region" description="Polar residues" evidence="1">
    <location>
        <begin position="535"/>
        <end position="548"/>
    </location>
</feature>
<feature type="region of interest" description="Disordered" evidence="1">
    <location>
        <begin position="1328"/>
        <end position="1348"/>
    </location>
</feature>
<sequence>MSFQSDISKLIFHHLVKEGYESSAASLIRDCPHLIELKRVQPPYKLPRLMGPSLVNLIENYFETKENIVEQLELLESVVFREQDDLLNLTKTLVENLKFQTPSTSQVQKETSDASVNTDFVSKDGLQTCDASINTESSNNTPETCDASVNTESASITPETCDVSVNTESLHTPKTSDSSCNTECVGNKPETCDASVNTEVVFNQEKNYSNHLAVENSQVLKETLNATEIPDAIDSPEDVSNQVIAEKTPATLSTTEVSNHGCEGSVNTVWVLKNVLQENSLHCSEQVEVSAETIDFSLVYDRLLEDKEFQEKIAENINKKKAEVILPSKGSSKRGSLASSQDLDTVIKAIVAETQADPAFDNFLNDCIGIDSEDQTSVGTPDSTAQDGECIVSHYDGRNQDNCLVPDNLGAAMIVEPSTIAPSIFTVQNPDLIENSSVINGLNNVAILTSSGQITLVPTIISAIPADPEPSVREKRKKKIPIVRRPVAIAPKPIFTITIPAPDSNYQFPNAAGVSEIIEQRVEDQQRPADCNIENINVASSPGPSTTKPMKVKSRPLAKSRRKKVLKTTKPAEELITPGLAALLKIAQEFGSSASKNIPDQEVGGEKEPLKSPDVVFDSPLRNSTDFVTTPTSTRRLSHVRQLNFGESPELSNKPASPAVRPERSEIPWDLALRNAVAAPPPPDSEIFATPKGKAKRRRRSSPAAVIETESVEKNFPCDPVASTSTSIPQQTSFSDSSTTTEKNANADVVSEETPRLCNSSDPQYADLVAASILHEMANAPVIETTSAESLQQIALENTINERIASESNLPHFGMDIINRAEQVIQQPLPVLATPRKEITENVAGLNSLNSVAHAMLCDGQSNSTSFGAWDGEIPRTPQIRLDLTSSTSPFQVSLTKGFRFLPTAESPSLPVPATPCIFEVNSSNNSIETPYTGFYQFPSVLSTPRLEALRQEIMESPGKTLSTTVISPTQVVLGRPTPYFVPSGERAQGPMNQSASATPEHVPETDKLERRRRRSSTEMDPLQLEESNDASDAAAALMCKAAETRLEDDPCTERAKLRNQRLVELFGEDSTNPSEILKSTPSVSGNVPAVALAQSTPIIAEQKTRKPRRTANSKLVPGDDSVSSVCARAQVYSLSPQANRRKSQRRSTNSKISTSREDENLIQELLALSRLNSVIDPVAQSPLSKRKRRSDSTNREKNGSTSEISSEKRSKRKRISNVSVVMSEEQSLATNEVMPISTPSSSSPKEDIDVVSFVESVSGSPTKNKKSQKTSKEKVKSSTKVKAKSTSPKVRGTSMATRSTPVKLFKSSLPPYARKCVSYRQSVGVKKMPTPRKVPTDADVTDEERSLVSDSADLVEVIDSNLPVSTSVVDDVQPSKNDDGKGEDDYYKTPSTDQFSDTQMETSATAENIPQQLNEDQPEIVMEVETLTENAPKEAEVLMEVIGQDALTQPNIFVADAPVDSTSVLLDKAVDHGESSEDIVVSATSENNCLVLDTPHEGSTLSTNNSVPNSCAENPHERICSSETTMSPLCEQRLPLTEEPPLAVLSEAYPENCVEASSPYLDQKLISTQKLSSPSAITSKEKSNRASNTKLKNYLRLQNLSTTSPQIHPTVTDLAVSEGNSGTQVKSPASSNRQQFQPQTNVIMDKELVNKMRKQLRMSKEIDLYSQ</sequence>
<dbReference type="Proteomes" id="UP000000305">
    <property type="component" value="Unassembled WGS sequence"/>
</dbReference>
<feature type="region of interest" description="Disordered" evidence="1">
    <location>
        <begin position="1180"/>
        <end position="1302"/>
    </location>
</feature>
<dbReference type="STRING" id="6669.E9FWG4"/>
<feature type="compositionally biased region" description="Polar residues" evidence="1">
    <location>
        <begin position="1390"/>
        <end position="1415"/>
    </location>
</feature>
<feature type="compositionally biased region" description="Low complexity" evidence="1">
    <location>
        <begin position="732"/>
        <end position="741"/>
    </location>
</feature>
<evidence type="ECO:0000313" key="2">
    <source>
        <dbReference type="EMBL" id="EFX88437.1"/>
    </source>
</evidence>
<gene>
    <name evidence="2" type="ORF">DAPPUDRAFT_311292</name>
</gene>
<feature type="region of interest" description="Disordered" evidence="1">
    <location>
        <begin position="1134"/>
        <end position="1157"/>
    </location>
</feature>
<dbReference type="InParanoid" id="E9FWG4"/>
<name>E9FWG4_DAPPU</name>
<dbReference type="OrthoDB" id="1410009at2759"/>
<evidence type="ECO:0000313" key="3">
    <source>
        <dbReference type="Proteomes" id="UP000000305"/>
    </source>
</evidence>
<feature type="compositionally biased region" description="Basic residues" evidence="1">
    <location>
        <begin position="550"/>
        <end position="567"/>
    </location>
</feature>
<feature type="region of interest" description="Disordered" evidence="1">
    <location>
        <begin position="1364"/>
        <end position="1415"/>
    </location>
</feature>
<dbReference type="EMBL" id="GL732526">
    <property type="protein sequence ID" value="EFX88437.1"/>
    <property type="molecule type" value="Genomic_DNA"/>
</dbReference>
<accession>E9FWG4</accession>
<feature type="region of interest" description="Disordered" evidence="1">
    <location>
        <begin position="677"/>
        <end position="758"/>
    </location>
</feature>
<dbReference type="PROSITE" id="PS50896">
    <property type="entry name" value="LISH"/>
    <property type="match status" value="1"/>
</dbReference>
<feature type="compositionally biased region" description="Basic and acidic residues" evidence="1">
    <location>
        <begin position="1377"/>
        <end position="1388"/>
    </location>
</feature>
<feature type="compositionally biased region" description="Polar residues" evidence="1">
    <location>
        <begin position="621"/>
        <end position="635"/>
    </location>
</feature>
<reference evidence="2 3" key="1">
    <citation type="journal article" date="2011" name="Science">
        <title>The ecoresponsive genome of Daphnia pulex.</title>
        <authorList>
            <person name="Colbourne J.K."/>
            <person name="Pfrender M.E."/>
            <person name="Gilbert D."/>
            <person name="Thomas W.K."/>
            <person name="Tucker A."/>
            <person name="Oakley T.H."/>
            <person name="Tokishita S."/>
            <person name="Aerts A."/>
            <person name="Arnold G.J."/>
            <person name="Basu M.K."/>
            <person name="Bauer D.J."/>
            <person name="Caceres C.E."/>
            <person name="Carmel L."/>
            <person name="Casola C."/>
            <person name="Choi J.H."/>
            <person name="Detter J.C."/>
            <person name="Dong Q."/>
            <person name="Dusheyko S."/>
            <person name="Eads B.D."/>
            <person name="Frohlich T."/>
            <person name="Geiler-Samerotte K.A."/>
            <person name="Gerlach D."/>
            <person name="Hatcher P."/>
            <person name="Jogdeo S."/>
            <person name="Krijgsveld J."/>
            <person name="Kriventseva E.V."/>
            <person name="Kultz D."/>
            <person name="Laforsch C."/>
            <person name="Lindquist E."/>
            <person name="Lopez J."/>
            <person name="Manak J.R."/>
            <person name="Muller J."/>
            <person name="Pangilinan J."/>
            <person name="Patwardhan R.P."/>
            <person name="Pitluck S."/>
            <person name="Pritham E.J."/>
            <person name="Rechtsteiner A."/>
            <person name="Rho M."/>
            <person name="Rogozin I.B."/>
            <person name="Sakarya O."/>
            <person name="Salamov A."/>
            <person name="Schaack S."/>
            <person name="Shapiro H."/>
            <person name="Shiga Y."/>
            <person name="Skalitzky C."/>
            <person name="Smith Z."/>
            <person name="Souvorov A."/>
            <person name="Sung W."/>
            <person name="Tang Z."/>
            <person name="Tsuchiya D."/>
            <person name="Tu H."/>
            <person name="Vos H."/>
            <person name="Wang M."/>
            <person name="Wolf Y.I."/>
            <person name="Yamagata H."/>
            <person name="Yamada T."/>
            <person name="Ye Y."/>
            <person name="Shaw J.R."/>
            <person name="Andrews J."/>
            <person name="Crease T.J."/>
            <person name="Tang H."/>
            <person name="Lucas S.M."/>
            <person name="Robertson H.M."/>
            <person name="Bork P."/>
            <person name="Koonin E.V."/>
            <person name="Zdobnov E.M."/>
            <person name="Grigoriev I.V."/>
            <person name="Lynch M."/>
            <person name="Boore J.L."/>
        </authorList>
    </citation>
    <scope>NUCLEOTIDE SEQUENCE [LARGE SCALE GENOMIC DNA]</scope>
</reference>
<feature type="region of interest" description="Disordered" evidence="1">
    <location>
        <begin position="595"/>
        <end position="662"/>
    </location>
</feature>
<feature type="region of interest" description="Disordered" evidence="1">
    <location>
        <begin position="133"/>
        <end position="158"/>
    </location>
</feature>
<feature type="compositionally biased region" description="Polar residues" evidence="1">
    <location>
        <begin position="722"/>
        <end position="731"/>
    </location>
</feature>
<dbReference type="OMA" id="NPHERIC"/>
<feature type="region of interest" description="Disordered" evidence="1">
    <location>
        <begin position="535"/>
        <end position="569"/>
    </location>
</feature>
<organism evidence="2 3">
    <name type="scientific">Daphnia pulex</name>
    <name type="common">Water flea</name>
    <dbReference type="NCBI Taxonomy" id="6669"/>
    <lineage>
        <taxon>Eukaryota</taxon>
        <taxon>Metazoa</taxon>
        <taxon>Ecdysozoa</taxon>
        <taxon>Arthropoda</taxon>
        <taxon>Crustacea</taxon>
        <taxon>Branchiopoda</taxon>
        <taxon>Diplostraca</taxon>
        <taxon>Cladocera</taxon>
        <taxon>Anomopoda</taxon>
        <taxon>Daphniidae</taxon>
        <taxon>Daphnia</taxon>
    </lineage>
</organism>
<dbReference type="HOGENOM" id="CLU_241909_0_0_1"/>
<feature type="compositionally biased region" description="Polar residues" evidence="1">
    <location>
        <begin position="1218"/>
        <end position="1231"/>
    </location>
</feature>
<protein>
    <submittedName>
        <fullName evidence="2">Uncharacterized protein</fullName>
    </submittedName>
</protein>
<proteinExistence type="predicted"/>
<feature type="region of interest" description="Disordered" evidence="1">
    <location>
        <begin position="982"/>
        <end position="1031"/>
    </location>
</feature>
<keyword evidence="3" id="KW-1185">Reference proteome</keyword>